<dbReference type="EMBL" id="BGPR01074588">
    <property type="protein sequence ID" value="GBO46721.1"/>
    <property type="molecule type" value="Genomic_DNA"/>
</dbReference>
<feature type="compositionally biased region" description="Basic and acidic residues" evidence="1">
    <location>
        <begin position="10"/>
        <end position="19"/>
    </location>
</feature>
<accession>A0A4Y2XAS7</accession>
<gene>
    <name evidence="2" type="ORF">AVEN_45735_1</name>
</gene>
<proteinExistence type="predicted"/>
<evidence type="ECO:0000256" key="1">
    <source>
        <dbReference type="SAM" id="MobiDB-lite"/>
    </source>
</evidence>
<organism evidence="2 3">
    <name type="scientific">Araneus ventricosus</name>
    <name type="common">Orbweaver spider</name>
    <name type="synonym">Epeira ventricosa</name>
    <dbReference type="NCBI Taxonomy" id="182803"/>
    <lineage>
        <taxon>Eukaryota</taxon>
        <taxon>Metazoa</taxon>
        <taxon>Ecdysozoa</taxon>
        <taxon>Arthropoda</taxon>
        <taxon>Chelicerata</taxon>
        <taxon>Arachnida</taxon>
        <taxon>Araneae</taxon>
        <taxon>Araneomorphae</taxon>
        <taxon>Entelegynae</taxon>
        <taxon>Araneoidea</taxon>
        <taxon>Araneidae</taxon>
        <taxon>Araneus</taxon>
    </lineage>
</organism>
<feature type="non-terminal residue" evidence="2">
    <location>
        <position position="1"/>
    </location>
</feature>
<comment type="caution">
    <text evidence="2">The sequence shown here is derived from an EMBL/GenBank/DDBJ whole genome shotgun (WGS) entry which is preliminary data.</text>
</comment>
<sequence length="88" mass="9605">SSVPAHGIRAGRETADVPTRESCGASVRQPAREQPTPHLPRPHRLRLPDRQGDGIPLQQRGESTRFVIKGETSTIKTTSDSVSFAMCE</sequence>
<feature type="region of interest" description="Disordered" evidence="1">
    <location>
        <begin position="1"/>
        <end position="59"/>
    </location>
</feature>
<protein>
    <submittedName>
        <fullName evidence="2">Uncharacterized protein</fullName>
    </submittedName>
</protein>
<dbReference type="AlphaFoldDB" id="A0A4Y2XAS7"/>
<evidence type="ECO:0000313" key="2">
    <source>
        <dbReference type="EMBL" id="GBO46721.1"/>
    </source>
</evidence>
<evidence type="ECO:0000313" key="3">
    <source>
        <dbReference type="Proteomes" id="UP000499080"/>
    </source>
</evidence>
<keyword evidence="3" id="KW-1185">Reference proteome</keyword>
<reference evidence="2 3" key="1">
    <citation type="journal article" date="2019" name="Sci. Rep.">
        <title>Orb-weaving spider Araneus ventricosus genome elucidates the spidroin gene catalogue.</title>
        <authorList>
            <person name="Kono N."/>
            <person name="Nakamura H."/>
            <person name="Ohtoshi R."/>
            <person name="Moran D.A.P."/>
            <person name="Shinohara A."/>
            <person name="Yoshida Y."/>
            <person name="Fujiwara M."/>
            <person name="Mori M."/>
            <person name="Tomita M."/>
            <person name="Arakawa K."/>
        </authorList>
    </citation>
    <scope>NUCLEOTIDE SEQUENCE [LARGE SCALE GENOMIC DNA]</scope>
</reference>
<dbReference type="Proteomes" id="UP000499080">
    <property type="component" value="Unassembled WGS sequence"/>
</dbReference>
<name>A0A4Y2XAS7_ARAVE</name>